<evidence type="ECO:0000256" key="3">
    <source>
        <dbReference type="SAM" id="MobiDB-lite"/>
    </source>
</evidence>
<dbReference type="EMBL" id="VAHF01000011">
    <property type="protein sequence ID" value="TXG50428.1"/>
    <property type="molecule type" value="Genomic_DNA"/>
</dbReference>
<gene>
    <name evidence="6" type="ORF">EZV62_022952</name>
</gene>
<comment type="caution">
    <text evidence="6">The sequence shown here is derived from an EMBL/GenBank/DDBJ whole genome shotgun (WGS) entry which is preliminary data.</text>
</comment>
<feature type="compositionally biased region" description="Basic and acidic residues" evidence="3">
    <location>
        <begin position="282"/>
        <end position="302"/>
    </location>
</feature>
<keyword evidence="4" id="KW-0472">Membrane</keyword>
<reference evidence="7" key="1">
    <citation type="journal article" date="2019" name="Gigascience">
        <title>De novo genome assembly of the endangered Acer yangbiense, a plant species with extremely small populations endemic to Yunnan Province, China.</title>
        <authorList>
            <person name="Yang J."/>
            <person name="Wariss H.M."/>
            <person name="Tao L."/>
            <person name="Zhang R."/>
            <person name="Yun Q."/>
            <person name="Hollingsworth P."/>
            <person name="Dao Z."/>
            <person name="Luo G."/>
            <person name="Guo H."/>
            <person name="Ma Y."/>
            <person name="Sun W."/>
        </authorList>
    </citation>
    <scope>NUCLEOTIDE SEQUENCE [LARGE SCALE GENOMIC DNA]</scope>
    <source>
        <strain evidence="7">cv. Malutang</strain>
    </source>
</reference>
<dbReference type="Pfam" id="PF00011">
    <property type="entry name" value="HSP20"/>
    <property type="match status" value="1"/>
</dbReference>
<evidence type="ECO:0000313" key="6">
    <source>
        <dbReference type="EMBL" id="TXG50428.1"/>
    </source>
</evidence>
<feature type="domain" description="SHSP" evidence="5">
    <location>
        <begin position="157"/>
        <end position="261"/>
    </location>
</feature>
<feature type="region of interest" description="Disordered" evidence="3">
    <location>
        <begin position="276"/>
        <end position="302"/>
    </location>
</feature>
<feature type="region of interest" description="Disordered" evidence="3">
    <location>
        <begin position="13"/>
        <end position="38"/>
    </location>
</feature>
<comment type="similarity">
    <text evidence="1 2">Belongs to the small heat shock protein (HSP20) family.</text>
</comment>
<dbReference type="PROSITE" id="PS01031">
    <property type="entry name" value="SHSP"/>
    <property type="match status" value="1"/>
</dbReference>
<sequence length="358" mass="40490">MEGDIFRITVPKRPLAYKQESPEDDHENKYRGGGVNDDIKETYKQESYPVIDKNKYGGGGGGRVVGGGGSCRLDKMDKKSKTNSQIDSFPSQAMVVMGVLALFLAIIYGMFGSAGYDGALARSSSMSYSRTISRSLPTANFKEKIGFGDGRPLSSNPIVQDFVPSSGWIEDSNARYLLVDLPDFSREEVQVDTSSHVTISGERQTSDNRYIFRFQQTHTLPPDSDINNVSGNLDLERRIFYVTVPKLVSTLRRREPEIQKREIEITNSIVEEQKQETPINDENVRGGHVDKEEKREKNSRVDDFPEETIKKWEKEPNHQWVIRAMRMLKENKQIVFTTLLAFTLGAWVSRKVGSRGHV</sequence>
<evidence type="ECO:0000256" key="2">
    <source>
        <dbReference type="RuleBase" id="RU003616"/>
    </source>
</evidence>
<evidence type="ECO:0000256" key="4">
    <source>
        <dbReference type="SAM" id="Phobius"/>
    </source>
</evidence>
<dbReference type="OrthoDB" id="1431247at2759"/>
<keyword evidence="4" id="KW-0812">Transmembrane</keyword>
<accession>A0A5C7H063</accession>
<proteinExistence type="inferred from homology"/>
<dbReference type="CDD" id="cd00298">
    <property type="entry name" value="ACD_sHsps_p23-like"/>
    <property type="match status" value="1"/>
</dbReference>
<evidence type="ECO:0000256" key="1">
    <source>
        <dbReference type="PROSITE-ProRule" id="PRU00285"/>
    </source>
</evidence>
<name>A0A5C7H063_9ROSI</name>
<dbReference type="AlphaFoldDB" id="A0A5C7H063"/>
<keyword evidence="4" id="KW-1133">Transmembrane helix</keyword>
<evidence type="ECO:0000313" key="7">
    <source>
        <dbReference type="Proteomes" id="UP000323000"/>
    </source>
</evidence>
<dbReference type="InterPro" id="IPR008978">
    <property type="entry name" value="HSP20-like_chaperone"/>
</dbReference>
<dbReference type="Gene3D" id="2.60.40.790">
    <property type="match status" value="1"/>
</dbReference>
<dbReference type="Proteomes" id="UP000323000">
    <property type="component" value="Chromosome 11"/>
</dbReference>
<protein>
    <recommendedName>
        <fullName evidence="5">SHSP domain-containing protein</fullName>
    </recommendedName>
</protein>
<evidence type="ECO:0000259" key="5">
    <source>
        <dbReference type="PROSITE" id="PS01031"/>
    </source>
</evidence>
<dbReference type="SUPFAM" id="SSF49764">
    <property type="entry name" value="HSP20-like chaperones"/>
    <property type="match status" value="1"/>
</dbReference>
<feature type="transmembrane region" description="Helical" evidence="4">
    <location>
        <begin position="93"/>
        <end position="116"/>
    </location>
</feature>
<dbReference type="InterPro" id="IPR002068">
    <property type="entry name" value="A-crystallin/Hsp20_dom"/>
</dbReference>
<organism evidence="6 7">
    <name type="scientific">Acer yangbiense</name>
    <dbReference type="NCBI Taxonomy" id="1000413"/>
    <lineage>
        <taxon>Eukaryota</taxon>
        <taxon>Viridiplantae</taxon>
        <taxon>Streptophyta</taxon>
        <taxon>Embryophyta</taxon>
        <taxon>Tracheophyta</taxon>
        <taxon>Spermatophyta</taxon>
        <taxon>Magnoliopsida</taxon>
        <taxon>eudicotyledons</taxon>
        <taxon>Gunneridae</taxon>
        <taxon>Pentapetalae</taxon>
        <taxon>rosids</taxon>
        <taxon>malvids</taxon>
        <taxon>Sapindales</taxon>
        <taxon>Sapindaceae</taxon>
        <taxon>Hippocastanoideae</taxon>
        <taxon>Acereae</taxon>
        <taxon>Acer</taxon>
    </lineage>
</organism>
<keyword evidence="7" id="KW-1185">Reference proteome</keyword>